<dbReference type="FunFam" id="1.10.510.10:FF:000569">
    <property type="entry name" value="Serine/threonine-protein kinase-like protein CCR4"/>
    <property type="match status" value="1"/>
</dbReference>
<keyword evidence="11 21" id="KW-0418">Kinase</keyword>
<keyword evidence="14 19" id="KW-0472">Membrane</keyword>
<evidence type="ECO:0000256" key="8">
    <source>
        <dbReference type="ARBA" id="ARBA00022729"/>
    </source>
</evidence>
<dbReference type="GO" id="GO:0004674">
    <property type="term" value="F:protein serine/threonine kinase activity"/>
    <property type="evidence" value="ECO:0007669"/>
    <property type="project" value="UniProtKB-KW"/>
</dbReference>
<comment type="catalytic activity">
    <reaction evidence="18">
        <text>L-seryl-[protein] + ATP = O-phospho-L-seryl-[protein] + ADP + H(+)</text>
        <dbReference type="Rhea" id="RHEA:17989"/>
        <dbReference type="Rhea" id="RHEA-COMP:9863"/>
        <dbReference type="Rhea" id="RHEA-COMP:11604"/>
        <dbReference type="ChEBI" id="CHEBI:15378"/>
        <dbReference type="ChEBI" id="CHEBI:29999"/>
        <dbReference type="ChEBI" id="CHEBI:30616"/>
        <dbReference type="ChEBI" id="CHEBI:83421"/>
        <dbReference type="ChEBI" id="CHEBI:456216"/>
        <dbReference type="EC" id="2.7.11.1"/>
    </reaction>
</comment>
<evidence type="ECO:0000256" key="9">
    <source>
        <dbReference type="ARBA" id="ARBA00022737"/>
    </source>
</evidence>
<evidence type="ECO:0000256" key="18">
    <source>
        <dbReference type="ARBA" id="ARBA00048679"/>
    </source>
</evidence>
<dbReference type="InterPro" id="IPR001611">
    <property type="entry name" value="Leu-rich_rpt"/>
</dbReference>
<dbReference type="InterPro" id="IPR000719">
    <property type="entry name" value="Prot_kinase_dom"/>
</dbReference>
<dbReference type="Gene3D" id="3.80.10.10">
    <property type="entry name" value="Ribonuclease Inhibitor"/>
    <property type="match status" value="1"/>
</dbReference>
<dbReference type="EC" id="2.7.11.1" evidence="2"/>
<dbReference type="InterPro" id="IPR032675">
    <property type="entry name" value="LRR_dom_sf"/>
</dbReference>
<evidence type="ECO:0000256" key="14">
    <source>
        <dbReference type="ARBA" id="ARBA00023136"/>
    </source>
</evidence>
<keyword evidence="9" id="KW-0677">Repeat</keyword>
<accession>A0AAX6DVL3</accession>
<keyword evidence="22" id="KW-1185">Reference proteome</keyword>
<dbReference type="PROSITE" id="PS50011">
    <property type="entry name" value="PROTEIN_KINASE_DOM"/>
    <property type="match status" value="1"/>
</dbReference>
<keyword evidence="10" id="KW-0547">Nucleotide-binding</keyword>
<sequence length="719" mass="78420">MTELKNLKNISLFGNQLTGVIPQALGINSSLVSIDFTNNSFSGEIPPHICAGRELRVLNLGHNLLHGSVPSKVGNCSSLVRLILGPNNLTGELPEFANNSSLIYMDLSLNRLNGTIPRSLGNCVNLTTIKWSRNKLFGPIPRVIGNLANLQVLNLSYNGLTGQLPQQISRCSKIYLLDLGFNNLNGSIPSGLTNLTLLSRLKLQGNQFSGGIPDFFPKFTSLLELQLGGNTLGGTIPSSLGSLRSLQIALNLSSNELTGEVPFQLGSLNSLQRLDLSLNNLTGSLSSLVGLSSLLEVNVSFNHFMGPVPEKWMKLLDSSPNSFLGNPGLCISCRAGDSSCVKSTALNFCGSTSGNKKGFSKIHAILLVLGSSFICFLVCLALGCVLLRLKKAEAEKMPSLHQGSSFLLNKVMEVTENLNEKYELGRGAQGTVYKASVSPENVYAVKKLIFDDQQGSNSSMLREIQTLGKIRHRNLVKLVDFWLRKDYGLILYEFMEGGSLHHVLHEMKPAPVLEWHIRYRIALGTAQGLAYLHEDCNPSILHRDIKPKNILLDSDMEPHIADFGIAKIMDQISSASHSTAVMGTIGYFSPETAFCTRKSKESDVYSYGVVLLELLTRKKALDEAFQENIDIVGWVCSTLHSTNDMEAVIDPDLMDEIVASVQLQEEVDGVLLLAFRCVSKVASERPTMRDVVKELTGMKSNAGGMLKEARHRSSGNVGK</sequence>
<keyword evidence="6" id="KW-0808">Transferase</keyword>
<dbReference type="FunFam" id="3.30.200.20:FF:000260">
    <property type="entry name" value="LRR receptor-like serine/threonine-protein kinase RPK2"/>
    <property type="match status" value="1"/>
</dbReference>
<evidence type="ECO:0000256" key="16">
    <source>
        <dbReference type="ARBA" id="ARBA00023180"/>
    </source>
</evidence>
<evidence type="ECO:0000313" key="21">
    <source>
        <dbReference type="EMBL" id="KAJ6795853.1"/>
    </source>
</evidence>
<dbReference type="GO" id="GO:0005886">
    <property type="term" value="C:plasma membrane"/>
    <property type="evidence" value="ECO:0007669"/>
    <property type="project" value="UniProtKB-SubCell"/>
</dbReference>
<dbReference type="InterPro" id="IPR051716">
    <property type="entry name" value="Plant_RL_S/T_kinase"/>
</dbReference>
<name>A0AAX6DVL3_IRIPA</name>
<dbReference type="Proteomes" id="UP001140949">
    <property type="component" value="Unassembled WGS sequence"/>
</dbReference>
<feature type="domain" description="Protein kinase" evidence="20">
    <location>
        <begin position="418"/>
        <end position="698"/>
    </location>
</feature>
<feature type="transmembrane region" description="Helical" evidence="19">
    <location>
        <begin position="362"/>
        <end position="387"/>
    </location>
</feature>
<keyword evidence="15 21" id="KW-0675">Receptor</keyword>
<dbReference type="SMART" id="SM00220">
    <property type="entry name" value="S_TKc"/>
    <property type="match status" value="1"/>
</dbReference>
<dbReference type="InterPro" id="IPR011009">
    <property type="entry name" value="Kinase-like_dom_sf"/>
</dbReference>
<dbReference type="PANTHER" id="PTHR48053">
    <property type="entry name" value="LEUCINE RICH REPEAT FAMILY PROTEIN, EXPRESSED"/>
    <property type="match status" value="1"/>
</dbReference>
<evidence type="ECO:0000256" key="7">
    <source>
        <dbReference type="ARBA" id="ARBA00022692"/>
    </source>
</evidence>
<evidence type="ECO:0000256" key="3">
    <source>
        <dbReference type="ARBA" id="ARBA00022475"/>
    </source>
</evidence>
<evidence type="ECO:0000256" key="5">
    <source>
        <dbReference type="ARBA" id="ARBA00022614"/>
    </source>
</evidence>
<evidence type="ECO:0000256" key="17">
    <source>
        <dbReference type="ARBA" id="ARBA00047899"/>
    </source>
</evidence>
<reference evidence="21" key="1">
    <citation type="journal article" date="2023" name="GigaByte">
        <title>Genome assembly of the bearded iris, Iris pallida Lam.</title>
        <authorList>
            <person name="Bruccoleri R.E."/>
            <person name="Oakeley E.J."/>
            <person name="Faust A.M.E."/>
            <person name="Altorfer M."/>
            <person name="Dessus-Babus S."/>
            <person name="Burckhardt D."/>
            <person name="Oertli M."/>
            <person name="Naumann U."/>
            <person name="Petersen F."/>
            <person name="Wong J."/>
        </authorList>
    </citation>
    <scope>NUCLEOTIDE SEQUENCE</scope>
    <source>
        <strain evidence="21">GSM-AAB239-AS_SAM_17_03QT</strain>
    </source>
</reference>
<dbReference type="Gene3D" id="3.30.200.20">
    <property type="entry name" value="Phosphorylase Kinase, domain 1"/>
    <property type="match status" value="1"/>
</dbReference>
<dbReference type="EMBL" id="JANAVB010041620">
    <property type="protein sequence ID" value="KAJ6795853.1"/>
    <property type="molecule type" value="Genomic_DNA"/>
</dbReference>
<dbReference type="PROSITE" id="PS51450">
    <property type="entry name" value="LRR"/>
    <property type="match status" value="1"/>
</dbReference>
<organism evidence="21 22">
    <name type="scientific">Iris pallida</name>
    <name type="common">Sweet iris</name>
    <dbReference type="NCBI Taxonomy" id="29817"/>
    <lineage>
        <taxon>Eukaryota</taxon>
        <taxon>Viridiplantae</taxon>
        <taxon>Streptophyta</taxon>
        <taxon>Embryophyta</taxon>
        <taxon>Tracheophyta</taxon>
        <taxon>Spermatophyta</taxon>
        <taxon>Magnoliopsida</taxon>
        <taxon>Liliopsida</taxon>
        <taxon>Asparagales</taxon>
        <taxon>Iridaceae</taxon>
        <taxon>Iridoideae</taxon>
        <taxon>Irideae</taxon>
        <taxon>Iris</taxon>
    </lineage>
</organism>
<keyword evidence="12" id="KW-0067">ATP-binding</keyword>
<evidence type="ECO:0000256" key="12">
    <source>
        <dbReference type="ARBA" id="ARBA00022840"/>
    </source>
</evidence>
<evidence type="ECO:0000313" key="22">
    <source>
        <dbReference type="Proteomes" id="UP001140949"/>
    </source>
</evidence>
<dbReference type="FunFam" id="3.80.10.10:FF:000619">
    <property type="entry name" value="Putative leucine-rich repeat receptor-like protein kinase family protein"/>
    <property type="match status" value="1"/>
</dbReference>
<evidence type="ECO:0000256" key="6">
    <source>
        <dbReference type="ARBA" id="ARBA00022679"/>
    </source>
</evidence>
<dbReference type="SUPFAM" id="SSF52058">
    <property type="entry name" value="L domain-like"/>
    <property type="match status" value="1"/>
</dbReference>
<evidence type="ECO:0000256" key="19">
    <source>
        <dbReference type="SAM" id="Phobius"/>
    </source>
</evidence>
<evidence type="ECO:0000256" key="10">
    <source>
        <dbReference type="ARBA" id="ARBA00022741"/>
    </source>
</evidence>
<dbReference type="InterPro" id="IPR008271">
    <property type="entry name" value="Ser/Thr_kinase_AS"/>
</dbReference>
<comment type="catalytic activity">
    <reaction evidence="17">
        <text>L-threonyl-[protein] + ATP = O-phospho-L-threonyl-[protein] + ADP + H(+)</text>
        <dbReference type="Rhea" id="RHEA:46608"/>
        <dbReference type="Rhea" id="RHEA-COMP:11060"/>
        <dbReference type="Rhea" id="RHEA-COMP:11605"/>
        <dbReference type="ChEBI" id="CHEBI:15378"/>
        <dbReference type="ChEBI" id="CHEBI:30013"/>
        <dbReference type="ChEBI" id="CHEBI:30616"/>
        <dbReference type="ChEBI" id="CHEBI:61977"/>
        <dbReference type="ChEBI" id="CHEBI:456216"/>
        <dbReference type="EC" id="2.7.11.1"/>
    </reaction>
</comment>
<dbReference type="Pfam" id="PF00069">
    <property type="entry name" value="Pkinase"/>
    <property type="match status" value="1"/>
</dbReference>
<dbReference type="SUPFAM" id="SSF56112">
    <property type="entry name" value="Protein kinase-like (PK-like)"/>
    <property type="match status" value="1"/>
</dbReference>
<keyword evidence="8" id="KW-0732">Signal</keyword>
<evidence type="ECO:0000256" key="2">
    <source>
        <dbReference type="ARBA" id="ARBA00012513"/>
    </source>
</evidence>
<gene>
    <name evidence="21" type="ORF">M6B38_223465</name>
</gene>
<comment type="caution">
    <text evidence="21">The sequence shown here is derived from an EMBL/GenBank/DDBJ whole genome shotgun (WGS) entry which is preliminary data.</text>
</comment>
<evidence type="ECO:0000259" key="20">
    <source>
        <dbReference type="PROSITE" id="PS50011"/>
    </source>
</evidence>
<dbReference type="PANTHER" id="PTHR48053:SF113">
    <property type="entry name" value="PROTEIN KINASE DOMAIN-CONTAINING PROTEIN"/>
    <property type="match status" value="1"/>
</dbReference>
<keyword evidence="16" id="KW-0325">Glycoprotein</keyword>
<protein>
    <recommendedName>
        <fullName evidence="2">non-specific serine/threonine protein kinase</fullName>
        <ecNumber evidence="2">2.7.11.1</ecNumber>
    </recommendedName>
</protein>
<evidence type="ECO:0000256" key="11">
    <source>
        <dbReference type="ARBA" id="ARBA00022777"/>
    </source>
</evidence>
<reference evidence="21" key="2">
    <citation type="submission" date="2023-04" db="EMBL/GenBank/DDBJ databases">
        <authorList>
            <person name="Bruccoleri R.E."/>
            <person name="Oakeley E.J."/>
            <person name="Faust A.-M."/>
            <person name="Dessus-Babus S."/>
            <person name="Altorfer M."/>
            <person name="Burckhardt D."/>
            <person name="Oertli M."/>
            <person name="Naumann U."/>
            <person name="Petersen F."/>
            <person name="Wong J."/>
        </authorList>
    </citation>
    <scope>NUCLEOTIDE SEQUENCE</scope>
    <source>
        <strain evidence="21">GSM-AAB239-AS_SAM_17_03QT</strain>
        <tissue evidence="21">Leaf</tissue>
    </source>
</reference>
<evidence type="ECO:0000256" key="1">
    <source>
        <dbReference type="ARBA" id="ARBA00004251"/>
    </source>
</evidence>
<dbReference type="AlphaFoldDB" id="A0AAX6DVL3"/>
<proteinExistence type="predicted"/>
<keyword evidence="3" id="KW-1003">Cell membrane</keyword>
<dbReference type="Gene3D" id="1.10.510.10">
    <property type="entry name" value="Transferase(Phosphotransferase) domain 1"/>
    <property type="match status" value="1"/>
</dbReference>
<dbReference type="GO" id="GO:0006950">
    <property type="term" value="P:response to stress"/>
    <property type="evidence" value="ECO:0007669"/>
    <property type="project" value="UniProtKB-ARBA"/>
</dbReference>
<evidence type="ECO:0000256" key="13">
    <source>
        <dbReference type="ARBA" id="ARBA00022989"/>
    </source>
</evidence>
<comment type="subcellular location">
    <subcellularLocation>
        <location evidence="1">Cell membrane</location>
        <topology evidence="1">Single-pass type I membrane protein</topology>
    </subcellularLocation>
</comment>
<dbReference type="Pfam" id="PF00560">
    <property type="entry name" value="LRR_1"/>
    <property type="match status" value="7"/>
</dbReference>
<evidence type="ECO:0000256" key="15">
    <source>
        <dbReference type="ARBA" id="ARBA00023170"/>
    </source>
</evidence>
<keyword evidence="5" id="KW-0433">Leucine-rich repeat</keyword>
<dbReference type="GO" id="GO:0005524">
    <property type="term" value="F:ATP binding"/>
    <property type="evidence" value="ECO:0007669"/>
    <property type="project" value="UniProtKB-KW"/>
</dbReference>
<evidence type="ECO:0000256" key="4">
    <source>
        <dbReference type="ARBA" id="ARBA00022527"/>
    </source>
</evidence>
<dbReference type="PROSITE" id="PS00108">
    <property type="entry name" value="PROTEIN_KINASE_ST"/>
    <property type="match status" value="1"/>
</dbReference>
<keyword evidence="13 19" id="KW-1133">Transmembrane helix</keyword>
<keyword evidence="4" id="KW-0723">Serine/threonine-protein kinase</keyword>
<keyword evidence="7 19" id="KW-0812">Transmembrane</keyword>